<dbReference type="RefSeq" id="WP_091274863.1">
    <property type="nucleotide sequence ID" value="NZ_FAOZ01000006.1"/>
</dbReference>
<protein>
    <recommendedName>
        <fullName evidence="6">DUF3097 domain-containing protein</fullName>
    </recommendedName>
</protein>
<dbReference type="AlphaFoldDB" id="A0A0S4QKI8"/>
<organism evidence="4 5">
    <name type="scientific">Parafrankia irregularis</name>
    <dbReference type="NCBI Taxonomy" id="795642"/>
    <lineage>
        <taxon>Bacteria</taxon>
        <taxon>Bacillati</taxon>
        <taxon>Actinomycetota</taxon>
        <taxon>Actinomycetes</taxon>
        <taxon>Frankiales</taxon>
        <taxon>Frankiaceae</taxon>
        <taxon>Parafrankia</taxon>
    </lineage>
</organism>
<dbReference type="Pfam" id="PF22845">
    <property type="entry name" value="DUF3097_N"/>
    <property type="match status" value="1"/>
</dbReference>
<dbReference type="EMBL" id="FAOZ01000006">
    <property type="protein sequence ID" value="CUU55796.1"/>
    <property type="molecule type" value="Genomic_DNA"/>
</dbReference>
<feature type="domain" description="DUF3097" evidence="3">
    <location>
        <begin position="27"/>
        <end position="84"/>
    </location>
</feature>
<dbReference type="Pfam" id="PF11296">
    <property type="entry name" value="DUF3097_C"/>
    <property type="match status" value="1"/>
</dbReference>
<evidence type="ECO:0000259" key="3">
    <source>
        <dbReference type="Pfam" id="PF22845"/>
    </source>
</evidence>
<evidence type="ECO:0000313" key="5">
    <source>
        <dbReference type="Proteomes" id="UP000198802"/>
    </source>
</evidence>
<evidence type="ECO:0000313" key="4">
    <source>
        <dbReference type="EMBL" id="CUU55796.1"/>
    </source>
</evidence>
<sequence length="272" mass="29051">MRSRDYGSDVLAQSSVDARAPRPPRAVEIERDLVVEDAESGFCGAVVGIEAGGVILEDRHGRRRSFPLDGGVFLLDGEPVTLIRARSAAPRPPGRTASGSIAVPGLPARVARASRIYVEGLHDAALVERVWGDDLRIEGVVVEPLDGVDDLPEIVRGFQPGPGRRLGVLVDHLVAGSKESRIAAGVTGEHVLVTGHPYIDIWQAVKPASVGIQAWPTVPRGRPWKEGVCAALGVADPVEMWRRILAAVDSYADLEPGLLRAVEELIDFVTAP</sequence>
<dbReference type="InterPro" id="IPR021447">
    <property type="entry name" value="DUF3097_C"/>
</dbReference>
<keyword evidence="5" id="KW-1185">Reference proteome</keyword>
<feature type="region of interest" description="Disordered" evidence="1">
    <location>
        <begin position="1"/>
        <end position="23"/>
    </location>
</feature>
<feature type="domain" description="DUF3097" evidence="2">
    <location>
        <begin position="114"/>
        <end position="270"/>
    </location>
</feature>
<reference evidence="5" key="1">
    <citation type="submission" date="2015-11" db="EMBL/GenBank/DDBJ databases">
        <authorList>
            <person name="Varghese N."/>
        </authorList>
    </citation>
    <scope>NUCLEOTIDE SEQUENCE [LARGE SCALE GENOMIC DNA]</scope>
    <source>
        <strain evidence="5">DSM 45899</strain>
    </source>
</reference>
<dbReference type="InterPro" id="IPR053883">
    <property type="entry name" value="DUF3097_N"/>
</dbReference>
<evidence type="ECO:0000259" key="2">
    <source>
        <dbReference type="Pfam" id="PF11296"/>
    </source>
</evidence>
<gene>
    <name evidence="4" type="ORF">Ga0074812_10650</name>
</gene>
<evidence type="ECO:0008006" key="6">
    <source>
        <dbReference type="Google" id="ProtNLM"/>
    </source>
</evidence>
<dbReference type="Proteomes" id="UP000198802">
    <property type="component" value="Unassembled WGS sequence"/>
</dbReference>
<proteinExistence type="predicted"/>
<accession>A0A0S4QKI8</accession>
<name>A0A0S4QKI8_9ACTN</name>
<evidence type="ECO:0000256" key="1">
    <source>
        <dbReference type="SAM" id="MobiDB-lite"/>
    </source>
</evidence>